<name>A0A2G6JB14_NEPCE</name>
<comment type="caution">
    <text evidence="2">The sequence shown here is derived from an EMBL/GenBank/DDBJ whole genome shotgun (WGS) entry which is preliminary data.</text>
</comment>
<dbReference type="InterPro" id="IPR023577">
    <property type="entry name" value="CYTH_domain"/>
</dbReference>
<dbReference type="Pfam" id="PF01928">
    <property type="entry name" value="CYTH"/>
    <property type="match status" value="1"/>
</dbReference>
<reference evidence="2 3" key="1">
    <citation type="submission" date="2017-10" db="EMBL/GenBank/DDBJ databases">
        <title>Novel microbial diversity and functional potential in the marine mammal oral microbiome.</title>
        <authorList>
            <person name="Dudek N.K."/>
            <person name="Sun C.L."/>
            <person name="Burstein D."/>
            <person name="Kantor R.S."/>
            <person name="Aliaga Goltsman D.S."/>
            <person name="Bik E.M."/>
            <person name="Thomas B.C."/>
            <person name="Banfield J.F."/>
            <person name="Relman D.A."/>
        </authorList>
    </citation>
    <scope>NUCLEOTIDE SEQUENCE [LARGE SCALE GENOMIC DNA]</scope>
    <source>
        <strain evidence="2">DOLJORAL78_49_30</strain>
    </source>
</reference>
<evidence type="ECO:0000259" key="1">
    <source>
        <dbReference type="PROSITE" id="PS51707"/>
    </source>
</evidence>
<dbReference type="PANTHER" id="PTHR39569">
    <property type="entry name" value="INORGANIC TRIPHOSPHATASE"/>
    <property type="match status" value="1"/>
</dbReference>
<proteinExistence type="predicted"/>
<evidence type="ECO:0000313" key="3">
    <source>
        <dbReference type="Proteomes" id="UP000242733"/>
    </source>
</evidence>
<organism evidence="2 3">
    <name type="scientific">Neptuniibacter caesariensis</name>
    <dbReference type="NCBI Taxonomy" id="207954"/>
    <lineage>
        <taxon>Bacteria</taxon>
        <taxon>Pseudomonadati</taxon>
        <taxon>Pseudomonadota</taxon>
        <taxon>Gammaproteobacteria</taxon>
        <taxon>Oceanospirillales</taxon>
        <taxon>Oceanospirillaceae</taxon>
        <taxon>Neptuniibacter</taxon>
    </lineage>
</organism>
<sequence length="373" mass="42761">MALEVELKLTLSPHHVRSLKQQPLFRSEQIRELGSQQLGNTYYDTPDQKLTEQRVALRIRRKGDTLIQTLKSNGTSEAGMHSRKEWEWLLGAPGLDYSLLAEAEWPKPLQDPELQRTITPVFSTNFNRTLWLLDTLDSQGKPLKVELALDEGKVCANGLEDPLCELELELLEGNACEMVKTALELARHVPLYISDISKAERGFRLLNPGAYSVQRPGPAFDNTTTLEQAFRQMLMQELTLWPRYFEAWRFSKDWNYIPLALESLRNTGALYETFSDIIPAEPDGEIEQLITRLIRQVRDINAWNRVQTLSSAPKTTWFTKHHTKAAARMEVLLQTAEPGILALLISDQLIEQPWRQRWNDAQQKKASSPIMET</sequence>
<feature type="domain" description="CYTH" evidence="1">
    <location>
        <begin position="2"/>
        <end position="209"/>
    </location>
</feature>
<dbReference type="Gene3D" id="2.40.320.10">
    <property type="entry name" value="Hypothetical Protein Pfu-838710-001"/>
    <property type="match status" value="1"/>
</dbReference>
<dbReference type="InterPro" id="IPR033469">
    <property type="entry name" value="CYTH-like_dom_sf"/>
</dbReference>
<dbReference type="PANTHER" id="PTHR39569:SF1">
    <property type="entry name" value="INORGANIC TRIPHOSPHATASE"/>
    <property type="match status" value="1"/>
</dbReference>
<gene>
    <name evidence="2" type="ORF">CSA61_01505</name>
</gene>
<evidence type="ECO:0000313" key="2">
    <source>
        <dbReference type="EMBL" id="PIE20586.1"/>
    </source>
</evidence>
<dbReference type="SUPFAM" id="SSF55154">
    <property type="entry name" value="CYTH-like phosphatases"/>
    <property type="match status" value="1"/>
</dbReference>
<accession>A0A2G6JB14</accession>
<dbReference type="AlphaFoldDB" id="A0A2G6JB14"/>
<dbReference type="CDD" id="cd07756">
    <property type="entry name" value="CYTH-like_Pase_CHAD"/>
    <property type="match status" value="1"/>
</dbReference>
<protein>
    <recommendedName>
        <fullName evidence="1">CYTH domain-containing protein</fullName>
    </recommendedName>
</protein>
<dbReference type="GO" id="GO:0046872">
    <property type="term" value="F:metal ion binding"/>
    <property type="evidence" value="ECO:0007669"/>
    <property type="project" value="TreeGrafter"/>
</dbReference>
<dbReference type="Proteomes" id="UP000242733">
    <property type="component" value="Unassembled WGS sequence"/>
</dbReference>
<dbReference type="EMBL" id="PDSG01000005">
    <property type="protein sequence ID" value="PIE20586.1"/>
    <property type="molecule type" value="Genomic_DNA"/>
</dbReference>
<dbReference type="PROSITE" id="PS51707">
    <property type="entry name" value="CYTH"/>
    <property type="match status" value="1"/>
</dbReference>
<dbReference type="SMART" id="SM01118">
    <property type="entry name" value="CYTH"/>
    <property type="match status" value="1"/>
</dbReference>
<dbReference type="InterPro" id="IPR039013">
    <property type="entry name" value="YgiF"/>
</dbReference>
<dbReference type="GO" id="GO:0050355">
    <property type="term" value="F:inorganic triphosphate phosphatase activity"/>
    <property type="evidence" value="ECO:0007669"/>
    <property type="project" value="InterPro"/>
</dbReference>